<evidence type="ECO:0000256" key="11">
    <source>
        <dbReference type="HAMAP-Rule" id="MF_00188"/>
    </source>
</evidence>
<feature type="active site" evidence="11">
    <location>
        <position position="143"/>
    </location>
</feature>
<comment type="subcellular location">
    <subcellularLocation>
        <location evidence="11">Cell membrane</location>
        <topology evidence="11">Multi-pass membrane protein</topology>
    </subcellularLocation>
</comment>
<organism evidence="13 14">
    <name type="scientific">Streptomyces syringium</name>
    <dbReference type="NCBI Taxonomy" id="76729"/>
    <lineage>
        <taxon>Bacteria</taxon>
        <taxon>Bacillati</taxon>
        <taxon>Actinomycetota</taxon>
        <taxon>Actinomycetes</taxon>
        <taxon>Kitasatosporales</taxon>
        <taxon>Streptomycetaceae</taxon>
        <taxon>Streptomyces</taxon>
    </lineage>
</organism>
<keyword evidence="3 11" id="KW-0645">Protease</keyword>
<dbReference type="Pfam" id="PF01435">
    <property type="entry name" value="Peptidase_M48"/>
    <property type="match status" value="1"/>
</dbReference>
<feature type="binding site" evidence="11">
    <location>
        <position position="217"/>
    </location>
    <ligand>
        <name>Zn(2+)</name>
        <dbReference type="ChEBI" id="CHEBI:29105"/>
        <note>catalytic</note>
    </ligand>
</feature>
<dbReference type="Proteomes" id="UP001519291">
    <property type="component" value="Unassembled WGS sequence"/>
</dbReference>
<keyword evidence="7 11" id="KW-0862">Zinc</keyword>
<gene>
    <name evidence="11" type="primary">htpX</name>
    <name evidence="13" type="ORF">JO379_003494</name>
</gene>
<evidence type="ECO:0000259" key="12">
    <source>
        <dbReference type="Pfam" id="PF01435"/>
    </source>
</evidence>
<dbReference type="Gene3D" id="3.30.2010.10">
    <property type="entry name" value="Metalloproteases ('zincins'), catalytic domain"/>
    <property type="match status" value="1"/>
</dbReference>
<dbReference type="InterPro" id="IPR050083">
    <property type="entry name" value="HtpX_protease"/>
</dbReference>
<keyword evidence="8 11" id="KW-1133">Transmembrane helix</keyword>
<protein>
    <recommendedName>
        <fullName evidence="11">Protease HtpX homolog</fullName>
        <ecNumber evidence="11">3.4.24.-</ecNumber>
    </recommendedName>
</protein>
<comment type="cofactor">
    <cofactor evidence="11">
        <name>Zn(2+)</name>
        <dbReference type="ChEBI" id="CHEBI:29105"/>
    </cofactor>
    <text evidence="11">Binds 1 zinc ion per subunit.</text>
</comment>
<keyword evidence="4 11" id="KW-0812">Transmembrane</keyword>
<dbReference type="GeneID" id="91570370"/>
<evidence type="ECO:0000256" key="2">
    <source>
        <dbReference type="ARBA" id="ARBA00022475"/>
    </source>
</evidence>
<feature type="domain" description="Peptidase M48" evidence="12">
    <location>
        <begin position="75"/>
        <end position="291"/>
    </location>
</feature>
<dbReference type="EC" id="3.4.24.-" evidence="11"/>
<keyword evidence="14" id="KW-1185">Reference proteome</keyword>
<keyword evidence="6 11" id="KW-0378">Hydrolase</keyword>
<keyword evidence="2 11" id="KW-1003">Cell membrane</keyword>
<name>A0ABS4Y5U3_9ACTN</name>
<keyword evidence="13" id="KW-0346">Stress response</keyword>
<keyword evidence="5 11" id="KW-0479">Metal-binding</keyword>
<evidence type="ECO:0000256" key="7">
    <source>
        <dbReference type="ARBA" id="ARBA00022833"/>
    </source>
</evidence>
<evidence type="ECO:0000256" key="5">
    <source>
        <dbReference type="ARBA" id="ARBA00022723"/>
    </source>
</evidence>
<proteinExistence type="inferred from homology"/>
<feature type="binding site" evidence="11">
    <location>
        <position position="142"/>
    </location>
    <ligand>
        <name>Zn(2+)</name>
        <dbReference type="ChEBI" id="CHEBI:29105"/>
        <note>catalytic</note>
    </ligand>
</feature>
<accession>A0ABS4Y5U3</accession>
<dbReference type="GO" id="GO:0016787">
    <property type="term" value="F:hydrolase activity"/>
    <property type="evidence" value="ECO:0007669"/>
    <property type="project" value="UniProtKB-KW"/>
</dbReference>
<comment type="similarity">
    <text evidence="1 11">Belongs to the peptidase M48B family.</text>
</comment>
<evidence type="ECO:0000256" key="10">
    <source>
        <dbReference type="ARBA" id="ARBA00023136"/>
    </source>
</evidence>
<evidence type="ECO:0000256" key="4">
    <source>
        <dbReference type="ARBA" id="ARBA00022692"/>
    </source>
</evidence>
<dbReference type="NCBIfam" id="NF002669">
    <property type="entry name" value="PRK02391.1"/>
    <property type="match status" value="1"/>
</dbReference>
<dbReference type="InterPro" id="IPR022919">
    <property type="entry name" value="Pept_M48_protease_HtpX"/>
</dbReference>
<dbReference type="CDD" id="cd07327">
    <property type="entry name" value="M48B_HtpX_like"/>
    <property type="match status" value="1"/>
</dbReference>
<evidence type="ECO:0000256" key="3">
    <source>
        <dbReference type="ARBA" id="ARBA00022670"/>
    </source>
</evidence>
<feature type="transmembrane region" description="Helical" evidence="11">
    <location>
        <begin position="41"/>
        <end position="59"/>
    </location>
</feature>
<dbReference type="InterPro" id="IPR001915">
    <property type="entry name" value="Peptidase_M48"/>
</dbReference>
<evidence type="ECO:0000256" key="8">
    <source>
        <dbReference type="ARBA" id="ARBA00022989"/>
    </source>
</evidence>
<feature type="transmembrane region" description="Helical" evidence="11">
    <location>
        <begin position="12"/>
        <end position="35"/>
    </location>
</feature>
<evidence type="ECO:0000256" key="1">
    <source>
        <dbReference type="ARBA" id="ARBA00009779"/>
    </source>
</evidence>
<feature type="binding site" evidence="11">
    <location>
        <position position="146"/>
    </location>
    <ligand>
        <name>Zn(2+)</name>
        <dbReference type="ChEBI" id="CHEBI:29105"/>
        <note>catalytic</note>
    </ligand>
</feature>
<feature type="transmembrane region" description="Helical" evidence="11">
    <location>
        <begin position="187"/>
        <end position="208"/>
    </location>
</feature>
<dbReference type="RefSeq" id="WP_130878519.1">
    <property type="nucleotide sequence ID" value="NZ_JAGIOH010000001.1"/>
</dbReference>
<dbReference type="PANTHER" id="PTHR43221">
    <property type="entry name" value="PROTEASE HTPX"/>
    <property type="match status" value="1"/>
</dbReference>
<dbReference type="PANTHER" id="PTHR43221:SF2">
    <property type="entry name" value="PROTEASE HTPX HOMOLOG"/>
    <property type="match status" value="1"/>
</dbReference>
<keyword evidence="10 11" id="KW-0472">Membrane</keyword>
<sequence length="300" mass="32394">MPGTRFAPDRGLTTRMVSTMFLIGLLYVVFVGVLLALLRGAWPIILLLAGGLFIAQFWFSDRIAAFGMGAREVTPQQAPELHGAVDRLCALADMPKPRVAIADSDVPNAFATGRNQKNALVCATTGLLRRLEPEELEGVLAHELSHVAHRDVAVMTIASFLGVLAGIVTRIGLWGGFRQSGGRDSSAAILVVLIPLISAVVYAISYLLTRMLSRYRELSADRAAALLTGRPSALASALTKVTGQMARIPTRDLRKAEPFNAFYFAPAFSKEGMSRLLSSHPTLEQRLDQLGRISAQLGRA</sequence>
<comment type="caution">
    <text evidence="13">The sequence shown here is derived from an EMBL/GenBank/DDBJ whole genome shotgun (WGS) entry which is preliminary data.</text>
</comment>
<reference evidence="13 14" key="1">
    <citation type="submission" date="2021-03" db="EMBL/GenBank/DDBJ databases">
        <title>Sequencing the genomes of 1000 actinobacteria strains.</title>
        <authorList>
            <person name="Klenk H.-P."/>
        </authorList>
    </citation>
    <scope>NUCLEOTIDE SEQUENCE [LARGE SCALE GENOMIC DNA]</scope>
    <source>
        <strain evidence="13 14">DSM 41480</strain>
    </source>
</reference>
<feature type="transmembrane region" description="Helical" evidence="11">
    <location>
        <begin position="152"/>
        <end position="175"/>
    </location>
</feature>
<evidence type="ECO:0000313" key="13">
    <source>
        <dbReference type="EMBL" id="MBP2404025.1"/>
    </source>
</evidence>
<evidence type="ECO:0000256" key="9">
    <source>
        <dbReference type="ARBA" id="ARBA00023049"/>
    </source>
</evidence>
<dbReference type="HAMAP" id="MF_00188">
    <property type="entry name" value="Pept_M48_protease_HtpX"/>
    <property type="match status" value="1"/>
</dbReference>
<evidence type="ECO:0000256" key="6">
    <source>
        <dbReference type="ARBA" id="ARBA00022801"/>
    </source>
</evidence>
<dbReference type="EMBL" id="JAGIOH010000001">
    <property type="protein sequence ID" value="MBP2404025.1"/>
    <property type="molecule type" value="Genomic_DNA"/>
</dbReference>
<evidence type="ECO:0000313" key="14">
    <source>
        <dbReference type="Proteomes" id="UP001519291"/>
    </source>
</evidence>
<keyword evidence="9 11" id="KW-0482">Metalloprotease</keyword>